<dbReference type="Gene3D" id="2.60.40.10">
    <property type="entry name" value="Immunoglobulins"/>
    <property type="match status" value="1"/>
</dbReference>
<dbReference type="SUPFAM" id="SSF49313">
    <property type="entry name" value="Cadherin-like"/>
    <property type="match status" value="4"/>
</dbReference>
<feature type="region of interest" description="Disordered" evidence="3">
    <location>
        <begin position="1"/>
        <end position="27"/>
    </location>
</feature>
<feature type="domain" description="Cadherin" evidence="4">
    <location>
        <begin position="613"/>
        <end position="711"/>
    </location>
</feature>
<evidence type="ECO:0000259" key="4">
    <source>
        <dbReference type="PROSITE" id="PS50268"/>
    </source>
</evidence>
<organism evidence="5 6">
    <name type="scientific">Blastopirellula marina DSM 3645</name>
    <dbReference type="NCBI Taxonomy" id="314230"/>
    <lineage>
        <taxon>Bacteria</taxon>
        <taxon>Pseudomonadati</taxon>
        <taxon>Planctomycetota</taxon>
        <taxon>Planctomycetia</taxon>
        <taxon>Pirellulales</taxon>
        <taxon>Pirellulaceae</taxon>
        <taxon>Blastopirellula</taxon>
    </lineage>
</organism>
<feature type="domain" description="Cadherin" evidence="4">
    <location>
        <begin position="712"/>
        <end position="820"/>
    </location>
</feature>
<dbReference type="PROSITE" id="PS00018">
    <property type="entry name" value="EF_HAND_1"/>
    <property type="match status" value="3"/>
</dbReference>
<evidence type="ECO:0000313" key="6">
    <source>
        <dbReference type="Proteomes" id="UP000004358"/>
    </source>
</evidence>
<dbReference type="CDD" id="cd11304">
    <property type="entry name" value="Cadherin_repeat"/>
    <property type="match status" value="4"/>
</dbReference>
<dbReference type="PROSITE" id="PS50268">
    <property type="entry name" value="CADHERIN_2"/>
    <property type="match status" value="6"/>
</dbReference>
<evidence type="ECO:0000256" key="3">
    <source>
        <dbReference type="SAM" id="MobiDB-lite"/>
    </source>
</evidence>
<dbReference type="GO" id="GO:0000272">
    <property type="term" value="P:polysaccharide catabolic process"/>
    <property type="evidence" value="ECO:0007669"/>
    <property type="project" value="InterPro"/>
</dbReference>
<name>A4A1I4_9BACT</name>
<dbReference type="Pfam" id="PF00028">
    <property type="entry name" value="Cadherin"/>
    <property type="match status" value="1"/>
</dbReference>
<dbReference type="eggNOG" id="COG2834">
    <property type="taxonomic scope" value="Bacteria"/>
</dbReference>
<feature type="domain" description="Cadherin" evidence="4">
    <location>
        <begin position="938"/>
        <end position="1053"/>
    </location>
</feature>
<dbReference type="RefSeq" id="WP_002652669.1">
    <property type="nucleotide sequence ID" value="NZ_CH672376.1"/>
</dbReference>
<keyword evidence="2" id="KW-0472">Membrane</keyword>
<dbReference type="OrthoDB" id="218711at2"/>
<comment type="caution">
    <text evidence="5">The sequence shown here is derived from an EMBL/GenBank/DDBJ whole genome shotgun (WGS) entry which is preliminary data.</text>
</comment>
<feature type="compositionally biased region" description="Basic and acidic residues" evidence="3">
    <location>
        <begin position="1"/>
        <end position="12"/>
    </location>
</feature>
<feature type="domain" description="Cadherin" evidence="4">
    <location>
        <begin position="817"/>
        <end position="943"/>
    </location>
</feature>
<evidence type="ECO:0000313" key="5">
    <source>
        <dbReference type="EMBL" id="EAQ77351.1"/>
    </source>
</evidence>
<accession>A4A1I4</accession>
<feature type="domain" description="Cadherin" evidence="4">
    <location>
        <begin position="1152"/>
        <end position="1257"/>
    </location>
</feature>
<protein>
    <submittedName>
        <fullName evidence="5">Fat protein-possibly involved in cell-cell attachment</fullName>
    </submittedName>
</protein>
<keyword evidence="1" id="KW-0812">Transmembrane</keyword>
<dbReference type="Gene3D" id="2.60.40.60">
    <property type="entry name" value="Cadherins"/>
    <property type="match status" value="6"/>
</dbReference>
<gene>
    <name evidence="5" type="ORF">DSM3645_23860</name>
</gene>
<feature type="compositionally biased region" description="Basic residues" evidence="3">
    <location>
        <begin position="13"/>
        <end position="26"/>
    </location>
</feature>
<dbReference type="EMBL" id="AANZ01000035">
    <property type="protein sequence ID" value="EAQ77351.1"/>
    <property type="molecule type" value="Genomic_DNA"/>
</dbReference>
<evidence type="ECO:0000256" key="2">
    <source>
        <dbReference type="ARBA" id="ARBA00022989"/>
    </source>
</evidence>
<dbReference type="Pfam" id="PF00404">
    <property type="entry name" value="Dockerin_1"/>
    <property type="match status" value="1"/>
</dbReference>
<dbReference type="eggNOG" id="COG3391">
    <property type="taxonomic scope" value="Bacteria"/>
</dbReference>
<dbReference type="InterPro" id="IPR002126">
    <property type="entry name" value="Cadherin-like_dom"/>
</dbReference>
<dbReference type="PANTHER" id="PTHR24026:SF126">
    <property type="entry name" value="PROTOCADHERIN FAT 4"/>
    <property type="match status" value="1"/>
</dbReference>
<keyword evidence="2" id="KW-1133">Transmembrane helix</keyword>
<dbReference type="GO" id="GO:0005886">
    <property type="term" value="C:plasma membrane"/>
    <property type="evidence" value="ECO:0007669"/>
    <property type="project" value="UniProtKB-SubCell"/>
</dbReference>
<dbReference type="InterPro" id="IPR036439">
    <property type="entry name" value="Dockerin_dom_sf"/>
</dbReference>
<dbReference type="InterPro" id="IPR013783">
    <property type="entry name" value="Ig-like_fold"/>
</dbReference>
<dbReference type="GO" id="GO:0005509">
    <property type="term" value="F:calcium ion binding"/>
    <property type="evidence" value="ECO:0007669"/>
    <property type="project" value="InterPro"/>
</dbReference>
<sequence>MKNTDWTRENNRKLRKHRRDRRRMGQRKLASEQLELRELLALTTIDLVTDLTIAEGTHRDITLDHISGPTSVLVGLKIKGTSGNFDPGVPLIHVKDNPSQTIPLVSAMANVNGTTDSLVFFQMGTSTLTIEVGGSGGGDFQAEIFLFGDSDGDGAITEAEYMKASAAQMQGAGTGNANTAMYYKSVWGIDFNQSQYDYEYDLDQNGKVEAHELNWVSTNRAATGVHLDLIGDVDPPTITSQLAAGLDTTPVGFPGPGFANDSITNADPATGDVVITGTIADFSNITSATISGTAGTINLLSADAIAQKDISNPRSLTYGLSRADLTTLFGSDVFATDNTFVLMINAVDDLGNTHATPLQFTYTVDITDPAAPSLVDLTTDSGLLSDDNITNATTPSFDVTVEAGTVVELLYREESAGTFTSLGKIYDADQDGKVTFVLPTQLSEDGKYIFKAVSYDIAGNESDESGELMVEIDRTIASPVVTELDNKTTAPLLTDEENAVLTVTNVEAGASVTVNSITIVDGSAEDLDATAGQVQFGMIPLDTIGKNTLQVTSTDIAGNTTSTPLTLTVIRNTKPELDPDSFSGLTLGESTPDQVYNGSAVTGFNIGFLPGTTDAGENYSYQVTTTLLGAGMSSLGMDFDTTGLIISINNTSGAIVITDPNKVLDYENGVRFVQLSVIVTDDKFDGLNGPGLSDTHVFTIAVEDLNETPAFDEDPYTFSILESQTSGTVGSVSATDPDETGPNSELSYSFTSTVDSRFAIDNDGKITIVGSPTFDFETEKSIVLEVTVTDAGDPAKNDVVMVTINVTDVNEAPTMDAPTTYSFTIEELAPGSTTIAGTTELGTILASDPDAADDDPTATNPDFASLVYTLTGTGSENFEIGSDGTIKVASGAVLDFEGVKEFNLEVHVTDMNGAGLQSAGSSNVKITLSNVNEAPIIDVAPTTGTVDENDEAGAVTLDVEFDIHDPDNVGKMSGDADYQTLMYELTDDAGGLFEIDSDGNISLAAGKALNFEVMPNQFLLKAIVSDGALMSEEIEILVKVNDIDEPPVVSPTTYTISTVQLSLSDQGTGKAILFDDPEDGTVTFMKTGGDDEFTVDTDGNILFVGTEIPTADADYSITVDLTDGTNPVTQVITIQVRLNQAPVLVPGDDLAIPENSPMGTSAGSVTFTDPDTALMDTVESAVITGISSGLTSDFELVFVGEAGGEYEYDVRVVNPAALNTEANPTITLSITVTDNNGVSDTIDVDISVENVNDLPEFTAPNMNPSVDEYVAAIPDTDGTPADGDEVFDLTSVFSDEDMDSLEFSIVENDLFEIVGNKVVIKNAALLDADAGSGSFVITVSADDDVNDEFAAIEGMITIDIAQRNELPLPLDDQDMPIVADGSGVVHLGNITLSINDLADVSNGGAVPGLANIYSILNFGPDGPTSDPEGDVLKFIQAMNNNDQFTIAENGDITFTDTAFLDDLEDEETFTLSFSYFDDNANSLSSTDLGATSIEFTITIVENAAPVFSNFSANVVEIAENSDPGSFTSPVLMFDVTDPEGDTIDSVTASAVGIADGIFSVEHVSGSQYRLVVASSANLDYEAILAAFSSDTFTVTLTAVDGNNGSGSTTIDVTVTNVNEAPVATGSNATIIIDESKFDGTDTHYVGDEDFAGNGASSADDGFVLEFAMSELIDNNGNAIFTDVDSSDLTLSIQMGDTTLGESAYSIEIDDNNTPEIDDDKLIAKFYHYQPGLSRGDTIVTVTASDGSLESVGSATITFEYAVKSIVDVQIRAVKELSDFDGAGADVKFGDLPESTANTLVDAEDLDNSFYYEIWVSVNYGADQAAPGRVFFDGPAFMVMNLLYNSDALGLQTDPNNTNNLLAPTILTPTGYLSNAGETSEPGQIVGMFGIYTDIDIDSETGEASSGNGKFAYDNVDAGDYIRFATIPFQLADDVTVSGNLEDLLEVNFGDVSGITGNYGATAMLLDAAGSDQESTPVLPGADLLTGGVVDNSQYNIETPAIEIITDFMTFTVEDQAFTIDAAESIFGTGMTEIEDQIGGATANLSGNLYVQILDAAGPTTRIRIVGANLTFSENPNISPGDPPQGNETGTAPANYGFSAGTSDFAIRDLSLGIDGPVEFEVTGDFFDDNMGTFDSASLGLITTSGLLQRGYIDSGSGEPASTEKDLTGNAVDTKAGAVETSFIKAEDVNNDNDLSNDQISLSFDLARYLVDTASPTLRFFGSGKIIANFNGGVESPALTGTVSANGGQTLDEGSGVFVSVVDQPTELDDSGQIAALPVNETWVSEWDNFWVEIWANTADANGIQSGMADLKYNSQFFTATKIEYAAQFDQAHSGVINDINGTITNLGSGTLSGDLGKDGFVLLGRVKFESLAGDGLSIEEGLQFGPQDLGLEILSGQLQLSDGGLIQAATGANPNVDVWAVPYDLDDDGTISLIDLSQLVRRIGSTSIAANDALTAATDFDNDGRTSIVDLSQLIRNIGISKTNASNIKYPTSFTQLWVGAGLVTNGPDTIESIFTAANNAWAEALGLDKPLDVRLEVTDLGGAQLGEAKLVGLNTEGLPVRGVLTIDDDGAGFGWSTDLENGPGSDQYDLYTVMLHELGHLYGFMPQYSAFGEHVTDFEGSTIFVGDMYSVELDSRGEHLDVDTYASDVMSPYLAPGIRKEISALDTQMILTAYSSADSSTTVANHGAALTEQPASSQPTVEQPVNIVSPVSETSTVDVDVIQSATSFVLGDNVANLADVSGRTGLPVVMPESTRRTLEQSGIAFKTLSNYSAAEFDNVSEVMTEVETYFDDSTLIESTISDIDSDADDSSDGDSIDDLFAEWDEIEMA</sequence>
<dbReference type="InterPro" id="IPR018247">
    <property type="entry name" value="EF_Hand_1_Ca_BS"/>
</dbReference>
<dbReference type="InterPro" id="IPR044016">
    <property type="entry name" value="Big_13"/>
</dbReference>
<dbReference type="InterPro" id="IPR015919">
    <property type="entry name" value="Cadherin-like_sf"/>
</dbReference>
<dbReference type="SUPFAM" id="SSF55486">
    <property type="entry name" value="Metalloproteases ('zincins'), catalytic domain"/>
    <property type="match status" value="1"/>
</dbReference>
<feature type="domain" description="Cadherin" evidence="4">
    <location>
        <begin position="1509"/>
        <end position="1623"/>
    </location>
</feature>
<dbReference type="Proteomes" id="UP000004358">
    <property type="component" value="Unassembled WGS sequence"/>
</dbReference>
<reference evidence="5 6" key="1">
    <citation type="submission" date="2006-02" db="EMBL/GenBank/DDBJ databases">
        <authorList>
            <person name="Amann R."/>
            <person name="Ferriera S."/>
            <person name="Johnson J."/>
            <person name="Kravitz S."/>
            <person name="Halpern A."/>
            <person name="Remington K."/>
            <person name="Beeson K."/>
            <person name="Tran B."/>
            <person name="Rogers Y.-H."/>
            <person name="Friedman R."/>
            <person name="Venter J.C."/>
        </authorList>
    </citation>
    <scope>NUCLEOTIDE SEQUENCE [LARGE SCALE GENOMIC DNA]</scope>
    <source>
        <strain evidence="5 6">DSM 3645</strain>
    </source>
</reference>
<dbReference type="HOGENOM" id="CLU_226733_0_0_0"/>
<dbReference type="PANTHER" id="PTHR24026">
    <property type="entry name" value="FAT ATYPICAL CADHERIN-RELATED"/>
    <property type="match status" value="1"/>
</dbReference>
<dbReference type="eggNOG" id="COG1864">
    <property type="taxonomic scope" value="Bacteria"/>
</dbReference>
<dbReference type="GO" id="GO:0007156">
    <property type="term" value="P:homophilic cell adhesion via plasma membrane adhesion molecules"/>
    <property type="evidence" value="ECO:0007669"/>
    <property type="project" value="InterPro"/>
</dbReference>
<dbReference type="SUPFAM" id="SSF63446">
    <property type="entry name" value="Type I dockerin domain"/>
    <property type="match status" value="1"/>
</dbReference>
<dbReference type="SMART" id="SM00112">
    <property type="entry name" value="CA"/>
    <property type="match status" value="7"/>
</dbReference>
<dbReference type="InterPro" id="IPR002105">
    <property type="entry name" value="Dockerin_1_rpt"/>
</dbReference>
<dbReference type="GO" id="GO:0004553">
    <property type="term" value="F:hydrolase activity, hydrolyzing O-glycosyl compounds"/>
    <property type="evidence" value="ECO:0007669"/>
    <property type="project" value="InterPro"/>
</dbReference>
<dbReference type="eggNOG" id="COG1572">
    <property type="taxonomic scope" value="Bacteria"/>
</dbReference>
<dbReference type="STRING" id="314230.DSM3645_23860"/>
<dbReference type="Pfam" id="PF19077">
    <property type="entry name" value="Big_13"/>
    <property type="match status" value="1"/>
</dbReference>
<evidence type="ECO:0000256" key="1">
    <source>
        <dbReference type="ARBA" id="ARBA00022692"/>
    </source>
</evidence>
<proteinExistence type="predicted"/>